<dbReference type="Proteomes" id="UP001164539">
    <property type="component" value="Chromosome 13"/>
</dbReference>
<dbReference type="EMBL" id="CM051406">
    <property type="protein sequence ID" value="KAJ4702928.1"/>
    <property type="molecule type" value="Genomic_DNA"/>
</dbReference>
<organism evidence="1 2">
    <name type="scientific">Melia azedarach</name>
    <name type="common">Chinaberry tree</name>
    <dbReference type="NCBI Taxonomy" id="155640"/>
    <lineage>
        <taxon>Eukaryota</taxon>
        <taxon>Viridiplantae</taxon>
        <taxon>Streptophyta</taxon>
        <taxon>Embryophyta</taxon>
        <taxon>Tracheophyta</taxon>
        <taxon>Spermatophyta</taxon>
        <taxon>Magnoliopsida</taxon>
        <taxon>eudicotyledons</taxon>
        <taxon>Gunneridae</taxon>
        <taxon>Pentapetalae</taxon>
        <taxon>rosids</taxon>
        <taxon>malvids</taxon>
        <taxon>Sapindales</taxon>
        <taxon>Meliaceae</taxon>
        <taxon>Melia</taxon>
    </lineage>
</organism>
<reference evidence="1 2" key="1">
    <citation type="journal article" date="2023" name="Science">
        <title>Complex scaffold remodeling in plant triterpene biosynthesis.</title>
        <authorList>
            <person name="De La Pena R."/>
            <person name="Hodgson H."/>
            <person name="Liu J.C."/>
            <person name="Stephenson M.J."/>
            <person name="Martin A.C."/>
            <person name="Owen C."/>
            <person name="Harkess A."/>
            <person name="Leebens-Mack J."/>
            <person name="Jimenez L.E."/>
            <person name="Osbourn A."/>
            <person name="Sattely E.S."/>
        </authorList>
    </citation>
    <scope>NUCLEOTIDE SEQUENCE [LARGE SCALE GENOMIC DNA]</scope>
    <source>
        <strain evidence="2">cv. JPN11</strain>
        <tissue evidence="1">Leaf</tissue>
    </source>
</reference>
<evidence type="ECO:0000313" key="2">
    <source>
        <dbReference type="Proteomes" id="UP001164539"/>
    </source>
</evidence>
<evidence type="ECO:0000313" key="1">
    <source>
        <dbReference type="EMBL" id="KAJ4702928.1"/>
    </source>
</evidence>
<protein>
    <submittedName>
        <fullName evidence="1">Maternal effect embryo arrest 22</fullName>
    </submittedName>
</protein>
<name>A0ACC1WW57_MELAZ</name>
<accession>A0ACC1WW57</accession>
<keyword evidence="2" id="KW-1185">Reference proteome</keyword>
<proteinExistence type="predicted"/>
<gene>
    <name evidence="1" type="ORF">OWV82_022910</name>
</gene>
<sequence length="1489" mass="166764">MAANVAEKQEPLINPCCRVWRDRYLLYHEKRNALNKAVKLLEPRLDKLEAENLSLKKACEEERSRAQVEQDRREKESAARVLLENEISALKSEISMLQQKSGSDARSIREQELLEIRIGEGEKKIERLKEVLEKEKARADLEKKNAQVEKKNAAEAWKCVEAEKGKANEERRHANIEAKKAEKCRLQLETLRKEADGAKSKLISEASKSEEIRKSFEAEKQKANKERKRADSEMAKVEEQRKLAEASRKQAEEEKCRSENFSQQLEEARQRIGELQKEIQDLMSRYSGKTRVGNPDKSRDAVFSKMNNGCRLDRLERVGGDLNLGLEIVKFNETSKGVEVGKEKAISEKKLSNSEMVKSQGHRKLADLNRKKTMEDSFSADQQSLQFEEARGRIDELQNHIHYLRSSRKASEASAVPPDQYLVRDSEKVKLLKKQLKFEKMQGKHAKKVAKWEKNRNSILRQELRRLKLDFVQFLHRLDVVDKCFSPNAEGIDNLGREKVRDCSNMQILKLKEKLYDVEPLQMYLQCKNELPKPCCMDVAAASPLRESLQHIAPSLSLAGGICSESISGIDSKDPKLESLLGGSSRKMLQSCAINSSSASFSDRQLMGSQGRGSVTTSSKLIEESLNAQGTNSSVSGEVNRMRCDGKLALDAENSVRSPPRIGGTGKTNGSSRKRKRILDVIESIELLHSEDRKLHSQIEEKLSDLYSAVNKQTSKLLEEGNYAVHNLQDISYLKHERLPKKKKVSHKENLGPLFDGGEPKGTQHVGSKVHDDARVFKQISKPSHDLIGTAQAWTEGISDSDISHLETLMNFDEGTTGDYMKLLDLDNPVDEECYRTAMEMPLSPTLPEIEFRAVETSVSDKFEPLLEERLYGGLSEETKNLVLSHGYDVINVEIISNEMNNNASENSHNSLLYKNEGPLDSCDAKVNHVNVFCSTVQAEKACDNQAQDFEVEGIVSDLCRSGDEGVKFAFESELGPAHDNIPEYLVVFHNIKEKDSISRILRATKTCKERCSLAVQTEWILQKILLALRMEEHLLSREKACVFFSLLLLNFSTAAWENATNSLNSNIVRCLDSFASHVTAVMSNAEARSVFDKLCLDELLGLIEDFLVDGEIMQCTNVSSETMNRCDSKINIFLDGVNVTLSVEAASAAQLVAGSIILASISAATDQIGFICEASYNIFRIRQSDTSLVLMILHIFAYLGGEKIFTSRKYYLTMTMLKSVITCLEGGCLSVGACSSISSSEVRAKFHPCAECPFSKDAVSVEIAMSLLLEKLWSYAVSGTMNLLPHEDQAEQSFPDPYCLRDVNCGASCLLNKCEMPSFQSNAVVDMTLCHATDVLSLVELLAYIMRWEWTCTTVVPELLRLLESPTAESFTIAIVILLSQLGRLGVDACGYEDKNVEILRNRLSAFLERETTSRAGLPLQIASVSALLGLLSLDFDQINQINTMCPSTASQSVSTDTIRKWFSSLSNENKALSFSLLQSSALVRKLR</sequence>
<comment type="caution">
    <text evidence="1">The sequence shown here is derived from an EMBL/GenBank/DDBJ whole genome shotgun (WGS) entry which is preliminary data.</text>
</comment>